<gene>
    <name evidence="1" type="ORF">UU70_C0034G0003</name>
</gene>
<dbReference type="Pfam" id="PF06821">
    <property type="entry name" value="Ser_hydrolase"/>
    <property type="match status" value="1"/>
</dbReference>
<evidence type="ECO:0000313" key="2">
    <source>
        <dbReference type="Proteomes" id="UP000034380"/>
    </source>
</evidence>
<reference evidence="1 2" key="1">
    <citation type="journal article" date="2015" name="Nature">
        <title>rRNA introns, odd ribosomes, and small enigmatic genomes across a large radiation of phyla.</title>
        <authorList>
            <person name="Brown C.T."/>
            <person name="Hug L.A."/>
            <person name="Thomas B.C."/>
            <person name="Sharon I."/>
            <person name="Castelle C.J."/>
            <person name="Singh A."/>
            <person name="Wilkins M.J."/>
            <person name="Williams K.H."/>
            <person name="Banfield J.F."/>
        </authorList>
    </citation>
    <scope>NUCLEOTIDE SEQUENCE [LARGE SCALE GENOMIC DNA]</scope>
</reference>
<dbReference type="AlphaFoldDB" id="A0A0G0YSV8"/>
<dbReference type="EMBL" id="LCBQ01000034">
    <property type="protein sequence ID" value="KKS12746.1"/>
    <property type="molecule type" value="Genomic_DNA"/>
</dbReference>
<dbReference type="Gene3D" id="3.40.50.1820">
    <property type="entry name" value="alpha/beta hydrolase"/>
    <property type="match status" value="1"/>
</dbReference>
<evidence type="ECO:0000313" key="1">
    <source>
        <dbReference type="EMBL" id="KKS12746.1"/>
    </source>
</evidence>
<organism evidence="1 2">
    <name type="scientific">Candidatus Yanofskybacteria bacterium GW2011_GWA1_41_6</name>
    <dbReference type="NCBI Taxonomy" id="1619020"/>
    <lineage>
        <taxon>Bacteria</taxon>
        <taxon>Candidatus Yanofskyibacteriota</taxon>
    </lineage>
</organism>
<dbReference type="InterPro" id="IPR029058">
    <property type="entry name" value="AB_hydrolase_fold"/>
</dbReference>
<accession>A0A0G0YSV8</accession>
<sequence>MKRVFIIHGWSGFPEEGWFPWLKKELENNGFEVQVPAMPNTDEPRIEEWVPFLEKLVGEPDENTYLIGHSIGCQAILRYLGDLKEDAKIGGVVFVAGWIKKLIGVYDENEIEIARPWVETPIDFESVKNHTKNIVAVFSDDDEFVSLDNLDAFKEKLGARTLIEHGKGHFSQETGIKELPVVLEELLKMAK</sequence>
<dbReference type="PANTHER" id="PTHR15394:SF3">
    <property type="entry name" value="SERINE HYDROLASE RBBP9"/>
    <property type="match status" value="1"/>
</dbReference>
<dbReference type="InterPro" id="IPR010662">
    <property type="entry name" value="RBBP9/YdeN"/>
</dbReference>
<dbReference type="PANTHER" id="PTHR15394">
    <property type="entry name" value="SERINE HYDROLASE RBBP9"/>
    <property type="match status" value="1"/>
</dbReference>
<name>A0A0G0YSV8_9BACT</name>
<comment type="caution">
    <text evidence="1">The sequence shown here is derived from an EMBL/GenBank/DDBJ whole genome shotgun (WGS) entry which is preliminary data.</text>
</comment>
<dbReference type="GO" id="GO:0016787">
    <property type="term" value="F:hydrolase activity"/>
    <property type="evidence" value="ECO:0007669"/>
    <property type="project" value="InterPro"/>
</dbReference>
<protein>
    <recommendedName>
        <fullName evidence="3">Serine hydrolase family protein</fullName>
    </recommendedName>
</protein>
<dbReference type="SUPFAM" id="SSF53474">
    <property type="entry name" value="alpha/beta-Hydrolases"/>
    <property type="match status" value="1"/>
</dbReference>
<proteinExistence type="predicted"/>
<dbReference type="Proteomes" id="UP000034380">
    <property type="component" value="Unassembled WGS sequence"/>
</dbReference>
<evidence type="ECO:0008006" key="3">
    <source>
        <dbReference type="Google" id="ProtNLM"/>
    </source>
</evidence>
<dbReference type="PATRIC" id="fig|1619020.3.peg.308"/>